<dbReference type="Gene3D" id="3.90.226.10">
    <property type="entry name" value="2-enoyl-CoA Hydratase, Chain A, domain 1"/>
    <property type="match status" value="1"/>
</dbReference>
<gene>
    <name evidence="1" type="ordered locus">Anacy_1149</name>
</gene>
<protein>
    <submittedName>
        <fullName evidence="1">Enoyl-CoA hydratase/isomerase</fullName>
    </submittedName>
</protein>
<dbReference type="PANTHER" id="PTHR43459">
    <property type="entry name" value="ENOYL-COA HYDRATASE"/>
    <property type="match status" value="1"/>
</dbReference>
<evidence type="ECO:0000313" key="1">
    <source>
        <dbReference type="EMBL" id="AFZ56707.1"/>
    </source>
</evidence>
<dbReference type="OrthoDB" id="254175at2"/>
<dbReference type="Proteomes" id="UP000010474">
    <property type="component" value="Chromosome"/>
</dbReference>
<dbReference type="STRING" id="272123.Anacy_1149"/>
<dbReference type="PANTHER" id="PTHR43459:SF1">
    <property type="entry name" value="EG:BACN32G11.4 PROTEIN"/>
    <property type="match status" value="1"/>
</dbReference>
<proteinExistence type="predicted"/>
<dbReference type="Pfam" id="PF00378">
    <property type="entry name" value="ECH_1"/>
    <property type="match status" value="1"/>
</dbReference>
<dbReference type="CDD" id="cd06558">
    <property type="entry name" value="crotonase-like"/>
    <property type="match status" value="1"/>
</dbReference>
<keyword evidence="2" id="KW-1185">Reference proteome</keyword>
<name>K9ZDQ8_ANACC</name>
<dbReference type="AlphaFoldDB" id="K9ZDQ8"/>
<dbReference type="PATRIC" id="fig|272123.3.peg.1252"/>
<dbReference type="InterPro" id="IPR001753">
    <property type="entry name" value="Enoyl-CoA_hydra/iso"/>
</dbReference>
<dbReference type="SUPFAM" id="SSF52096">
    <property type="entry name" value="ClpP/crotonase"/>
    <property type="match status" value="1"/>
</dbReference>
<dbReference type="GO" id="GO:0003824">
    <property type="term" value="F:catalytic activity"/>
    <property type="evidence" value="ECO:0007669"/>
    <property type="project" value="UniProtKB-ARBA"/>
</dbReference>
<evidence type="ECO:0000313" key="2">
    <source>
        <dbReference type="Proteomes" id="UP000010474"/>
    </source>
</evidence>
<dbReference type="eggNOG" id="COG1024">
    <property type="taxonomic scope" value="Bacteria"/>
</dbReference>
<accession>K9ZDQ8</accession>
<dbReference type="KEGG" id="acy:Anacy_1149"/>
<dbReference type="InterPro" id="IPR029045">
    <property type="entry name" value="ClpP/crotonase-like_dom_sf"/>
</dbReference>
<organism evidence="1 2">
    <name type="scientific">Anabaena cylindrica (strain ATCC 27899 / PCC 7122)</name>
    <dbReference type="NCBI Taxonomy" id="272123"/>
    <lineage>
        <taxon>Bacteria</taxon>
        <taxon>Bacillati</taxon>
        <taxon>Cyanobacteriota</taxon>
        <taxon>Cyanophyceae</taxon>
        <taxon>Nostocales</taxon>
        <taxon>Nostocaceae</taxon>
        <taxon>Anabaena</taxon>
    </lineage>
</organism>
<sequence length="269" mass="29343">MKKLQLTHHAPAYLRVSINNPPLNLFDPEMSDSLQELIATIEGDEDLKVVVFDSVVPDYFMAHVDLARVAELSTEPGPTGLSPWPDVALRLQRAPFVTIGVLRGRARGVGSEFLLALDMRFASRERAILAQIEVGCGIIPGGGGLERLPSLIGRARSMEAIIGGEDFDADTAERYGWVNRSIPDAELDGFVERLARRIAGFDRQAIAAAKQSINERTGLPTLADIRSSETKFFEAAARSTTQRRISSLLQSGLQQPGDLELRLGKLLGP</sequence>
<reference evidence="2" key="1">
    <citation type="journal article" date="2013" name="Proc. Natl. Acad. Sci. U.S.A.">
        <title>Improving the coverage of the cyanobacterial phylum using diversity-driven genome sequencing.</title>
        <authorList>
            <person name="Shih P.M."/>
            <person name="Wu D."/>
            <person name="Latifi A."/>
            <person name="Axen S.D."/>
            <person name="Fewer D.P."/>
            <person name="Talla E."/>
            <person name="Calteau A."/>
            <person name="Cai F."/>
            <person name="Tandeau de Marsac N."/>
            <person name="Rippka R."/>
            <person name="Herdman M."/>
            <person name="Sivonen K."/>
            <person name="Coursin T."/>
            <person name="Laurent T."/>
            <person name="Goodwin L."/>
            <person name="Nolan M."/>
            <person name="Davenport K.W."/>
            <person name="Han C.S."/>
            <person name="Rubin E.M."/>
            <person name="Eisen J.A."/>
            <person name="Woyke T."/>
            <person name="Gugger M."/>
            <person name="Kerfeld C.A."/>
        </authorList>
    </citation>
    <scope>NUCLEOTIDE SEQUENCE [LARGE SCALE GENOMIC DNA]</scope>
    <source>
        <strain evidence="2">ATCC 27899 / PCC 7122</strain>
    </source>
</reference>
<dbReference type="EMBL" id="CP003659">
    <property type="protein sequence ID" value="AFZ56707.1"/>
    <property type="molecule type" value="Genomic_DNA"/>
</dbReference>
<dbReference type="RefSeq" id="WP_015213359.1">
    <property type="nucleotide sequence ID" value="NC_019771.1"/>
</dbReference>
<dbReference type="HOGENOM" id="CLU_009834_7_1_3"/>